<dbReference type="Proteomes" id="UP000251075">
    <property type="component" value="Unassembled WGS sequence"/>
</dbReference>
<feature type="region of interest" description="Disordered" evidence="3">
    <location>
        <begin position="352"/>
        <end position="380"/>
    </location>
</feature>
<dbReference type="PANTHER" id="PTHR30288:SF0">
    <property type="entry name" value="FLAGELLAR HOOK-ASSOCIATED PROTEIN 2"/>
    <property type="match status" value="1"/>
</dbReference>
<keyword evidence="5" id="KW-0966">Cell projection</keyword>
<gene>
    <name evidence="5" type="ORF">CU669_05420</name>
</gene>
<dbReference type="AlphaFoldDB" id="A0A364P145"/>
<dbReference type="Pfam" id="PF07195">
    <property type="entry name" value="FliD_C"/>
    <property type="match status" value="1"/>
</dbReference>
<feature type="domain" description="Flagellar hook-associated protein 2 C-terminal" evidence="4">
    <location>
        <begin position="227"/>
        <end position="324"/>
    </location>
</feature>
<evidence type="ECO:0000256" key="2">
    <source>
        <dbReference type="ARBA" id="ARBA00023143"/>
    </source>
</evidence>
<dbReference type="InterPro" id="IPR010810">
    <property type="entry name" value="Flagellin_hook_IN_motif"/>
</dbReference>
<evidence type="ECO:0000256" key="1">
    <source>
        <dbReference type="ARBA" id="ARBA00004365"/>
    </source>
</evidence>
<comment type="subcellular location">
    <subcellularLocation>
        <location evidence="1">Bacterial flagellum</location>
    </subcellularLocation>
</comment>
<comment type="caution">
    <text evidence="5">The sequence shown here is derived from an EMBL/GenBank/DDBJ whole genome shotgun (WGS) entry which is preliminary data.</text>
</comment>
<name>A0A364P145_9PROT</name>
<dbReference type="Pfam" id="PF07196">
    <property type="entry name" value="Flagellin_IN"/>
    <property type="match status" value="1"/>
</dbReference>
<evidence type="ECO:0000256" key="3">
    <source>
        <dbReference type="SAM" id="MobiDB-lite"/>
    </source>
</evidence>
<dbReference type="InterPro" id="IPR010809">
    <property type="entry name" value="FliD_C"/>
</dbReference>
<keyword evidence="6" id="KW-1185">Reference proteome</keyword>
<reference evidence="5 6" key="1">
    <citation type="submission" date="2017-11" db="EMBL/GenBank/DDBJ databases">
        <title>Draft genome sequence of magnetotactic bacterium Magnetospirillum kuznetsovii LBB-42.</title>
        <authorList>
            <person name="Grouzdev D.S."/>
            <person name="Rysina M.S."/>
            <person name="Baslerov R.V."/>
            <person name="Koziaeva V."/>
        </authorList>
    </citation>
    <scope>NUCLEOTIDE SEQUENCE [LARGE SCALE GENOMIC DNA]</scope>
    <source>
        <strain evidence="5 6">LBB-42</strain>
    </source>
</reference>
<dbReference type="OrthoDB" id="7388356at2"/>
<dbReference type="GO" id="GO:0071973">
    <property type="term" value="P:bacterial-type flagellum-dependent cell motility"/>
    <property type="evidence" value="ECO:0007669"/>
    <property type="project" value="TreeGrafter"/>
</dbReference>
<evidence type="ECO:0000313" key="6">
    <source>
        <dbReference type="Proteomes" id="UP000251075"/>
    </source>
</evidence>
<dbReference type="EMBL" id="PGTO01000003">
    <property type="protein sequence ID" value="RAU23054.1"/>
    <property type="molecule type" value="Genomic_DNA"/>
</dbReference>
<accession>A0A364P145</accession>
<dbReference type="PANTHER" id="PTHR30288">
    <property type="entry name" value="FLAGELLAR CAP/ASSEMBLY PROTEIN FLID"/>
    <property type="match status" value="1"/>
</dbReference>
<evidence type="ECO:0000259" key="4">
    <source>
        <dbReference type="Pfam" id="PF07195"/>
    </source>
</evidence>
<keyword evidence="5" id="KW-0969">Cilium</keyword>
<keyword evidence="5" id="KW-0282">Flagellum</keyword>
<evidence type="ECO:0000313" key="5">
    <source>
        <dbReference type="EMBL" id="RAU23054.1"/>
    </source>
</evidence>
<organism evidence="5 6">
    <name type="scientific">Paramagnetospirillum kuznetsovii</name>
    <dbReference type="NCBI Taxonomy" id="2053833"/>
    <lineage>
        <taxon>Bacteria</taxon>
        <taxon>Pseudomonadati</taxon>
        <taxon>Pseudomonadota</taxon>
        <taxon>Alphaproteobacteria</taxon>
        <taxon>Rhodospirillales</taxon>
        <taxon>Magnetospirillaceae</taxon>
        <taxon>Paramagnetospirillum</taxon>
    </lineage>
</organism>
<keyword evidence="2" id="KW-0975">Bacterial flagellum</keyword>
<dbReference type="GO" id="GO:0007155">
    <property type="term" value="P:cell adhesion"/>
    <property type="evidence" value="ECO:0007669"/>
    <property type="project" value="InterPro"/>
</dbReference>
<proteinExistence type="predicted"/>
<dbReference type="InterPro" id="IPR040026">
    <property type="entry name" value="FliD"/>
</dbReference>
<protein>
    <submittedName>
        <fullName evidence="5">Flagellar capping protein</fullName>
    </submittedName>
</protein>
<dbReference type="GO" id="GO:0009421">
    <property type="term" value="C:bacterial-type flagellum filament cap"/>
    <property type="evidence" value="ECO:0007669"/>
    <property type="project" value="InterPro"/>
</dbReference>
<sequence>MIGYNRLAQLGKSFESDMAALDHPLQAAPGAAGSVAVEVKQLATAQELISGPFGDPDQVSLGSGTLTIEVGTVDPESGAFVPGSDPLSIPIASGSLNDIADSINASSSGIRASVVEENGGFSLHLAGDTGAASAFKITGMAELDYDPAKPDLSYLATVQNATDTLYSLDGEDFTFGSNTDVPVAMGTRVDFSGLGSLSVAKSPLPDAAKSLMDAFNGIQKSIASMAGKDGKLEKDVNLAAGLFKSLGDAATASYSDAGSFTQLADIGMTLQPDGTFVVDQKALDAAVAKDPTGVEALINQVSAALSDAMKPYTGSNGSLNSQVSLLSALMMHNGPSLIDYLTGNGASQQGGLASYLGGEQSTDTSGGQKDLLSYLDGSSA</sequence>